<dbReference type="GO" id="GO:0005634">
    <property type="term" value="C:nucleus"/>
    <property type="evidence" value="ECO:0007669"/>
    <property type="project" value="TreeGrafter"/>
</dbReference>
<dbReference type="SMART" id="SM01331">
    <property type="entry name" value="DUF3635"/>
    <property type="match status" value="1"/>
</dbReference>
<dbReference type="PANTHER" id="PTHR24419:SF18">
    <property type="entry name" value="SERINE_THREONINE-PROTEIN KINASE HASPIN"/>
    <property type="match status" value="1"/>
</dbReference>
<evidence type="ECO:0000256" key="4">
    <source>
        <dbReference type="ARBA" id="ARBA00022741"/>
    </source>
</evidence>
<evidence type="ECO:0000256" key="1">
    <source>
        <dbReference type="ARBA" id="ARBA00012513"/>
    </source>
</evidence>
<accession>A0A085N0V9</accession>
<evidence type="ECO:0000313" key="10">
    <source>
        <dbReference type="EMBL" id="KFD63105.1"/>
    </source>
</evidence>
<comment type="catalytic activity">
    <reaction evidence="7">
        <text>L-threonyl-[protein] + ATP = O-phospho-L-threonyl-[protein] + ADP + H(+)</text>
        <dbReference type="Rhea" id="RHEA:46608"/>
        <dbReference type="Rhea" id="RHEA-COMP:11060"/>
        <dbReference type="Rhea" id="RHEA-COMP:11605"/>
        <dbReference type="ChEBI" id="CHEBI:15378"/>
        <dbReference type="ChEBI" id="CHEBI:30013"/>
        <dbReference type="ChEBI" id="CHEBI:30616"/>
        <dbReference type="ChEBI" id="CHEBI:61977"/>
        <dbReference type="ChEBI" id="CHEBI:456216"/>
        <dbReference type="EC" id="2.7.11.1"/>
    </reaction>
</comment>
<dbReference type="EMBL" id="KL367580">
    <property type="protein sequence ID" value="KFD63105.1"/>
    <property type="molecule type" value="Genomic_DNA"/>
</dbReference>
<sequence length="117" mass="13599">MICHFFHFSRVHHRRKDLLYLLGQCYLSFSGLHTVTHTDRLVCNPLICALSVHLIPLCLGDKVHFTNLSSISGMFSGVGDEHFDVYRSMRDVIRNSWRNFNPKTNVLWLVYLADYLG</sequence>
<keyword evidence="6" id="KW-0067">ATP-binding</keyword>
<evidence type="ECO:0000256" key="2">
    <source>
        <dbReference type="ARBA" id="ARBA00022527"/>
    </source>
</evidence>
<keyword evidence="5" id="KW-0418">Kinase</keyword>
<keyword evidence="4" id="KW-0547">Nucleotide-binding</keyword>
<dbReference type="GO" id="GO:0005737">
    <property type="term" value="C:cytoplasm"/>
    <property type="evidence" value="ECO:0007669"/>
    <property type="project" value="TreeGrafter"/>
</dbReference>
<dbReference type="AlphaFoldDB" id="A0A085N0V9"/>
<gene>
    <name evidence="10" type="ORF">M514_12514</name>
</gene>
<dbReference type="PANTHER" id="PTHR24419">
    <property type="entry name" value="INTERLEUKIN-1 RECEPTOR-ASSOCIATED KINASE"/>
    <property type="match status" value="1"/>
</dbReference>
<dbReference type="Pfam" id="PF12330">
    <property type="entry name" value="Haspin_kinase"/>
    <property type="match status" value="1"/>
</dbReference>
<evidence type="ECO:0000259" key="9">
    <source>
        <dbReference type="SMART" id="SM01331"/>
    </source>
</evidence>
<evidence type="ECO:0000256" key="8">
    <source>
        <dbReference type="ARBA" id="ARBA00048679"/>
    </source>
</evidence>
<dbReference type="GO" id="GO:0005524">
    <property type="term" value="F:ATP binding"/>
    <property type="evidence" value="ECO:0007669"/>
    <property type="project" value="UniProtKB-KW"/>
</dbReference>
<reference evidence="10" key="1">
    <citation type="journal article" date="2014" name="Nat. Genet.">
        <title>Genome and transcriptome of the porcine whipworm Trichuris suis.</title>
        <authorList>
            <person name="Jex A.R."/>
            <person name="Nejsum P."/>
            <person name="Schwarz E.M."/>
            <person name="Hu L."/>
            <person name="Young N.D."/>
            <person name="Hall R.S."/>
            <person name="Korhonen P.K."/>
            <person name="Liao S."/>
            <person name="Thamsborg S."/>
            <person name="Xia J."/>
            <person name="Xu P."/>
            <person name="Wang S."/>
            <person name="Scheerlinck J.P."/>
            <person name="Hofmann A."/>
            <person name="Sternberg P.W."/>
            <person name="Wang J."/>
            <person name="Gasser R.B."/>
        </authorList>
    </citation>
    <scope>NUCLEOTIDE SEQUENCE [LARGE SCALE GENOMIC DNA]</scope>
    <source>
        <strain evidence="10">DCEP-RM93F</strain>
    </source>
</reference>
<evidence type="ECO:0000256" key="3">
    <source>
        <dbReference type="ARBA" id="ARBA00022679"/>
    </source>
</evidence>
<proteinExistence type="predicted"/>
<evidence type="ECO:0000256" key="5">
    <source>
        <dbReference type="ARBA" id="ARBA00022777"/>
    </source>
</evidence>
<comment type="catalytic activity">
    <reaction evidence="8">
        <text>L-seryl-[protein] + ATP = O-phospho-L-seryl-[protein] + ADP + H(+)</text>
        <dbReference type="Rhea" id="RHEA:17989"/>
        <dbReference type="Rhea" id="RHEA-COMP:9863"/>
        <dbReference type="Rhea" id="RHEA-COMP:11604"/>
        <dbReference type="ChEBI" id="CHEBI:15378"/>
        <dbReference type="ChEBI" id="CHEBI:29999"/>
        <dbReference type="ChEBI" id="CHEBI:30616"/>
        <dbReference type="ChEBI" id="CHEBI:83421"/>
        <dbReference type="ChEBI" id="CHEBI:456216"/>
        <dbReference type="EC" id="2.7.11.1"/>
    </reaction>
</comment>
<dbReference type="GO" id="GO:0035556">
    <property type="term" value="P:intracellular signal transduction"/>
    <property type="evidence" value="ECO:0007669"/>
    <property type="project" value="TreeGrafter"/>
</dbReference>
<keyword evidence="2" id="KW-0723">Serine/threonine-protein kinase</keyword>
<dbReference type="GO" id="GO:0072354">
    <property type="term" value="F:histone H3T3 kinase activity"/>
    <property type="evidence" value="ECO:0007669"/>
    <property type="project" value="TreeGrafter"/>
</dbReference>
<dbReference type="Proteomes" id="UP000030758">
    <property type="component" value="Unassembled WGS sequence"/>
</dbReference>
<dbReference type="Gene3D" id="1.10.510.10">
    <property type="entry name" value="Transferase(Phosphotransferase) domain 1"/>
    <property type="match status" value="1"/>
</dbReference>
<dbReference type="InterPro" id="IPR024604">
    <property type="entry name" value="GSG2_C"/>
</dbReference>
<keyword evidence="3" id="KW-0808">Transferase</keyword>
<feature type="domain" description="Serine/threonine-protein kinase haspin C-terminal" evidence="9">
    <location>
        <begin position="72"/>
        <end position="117"/>
    </location>
</feature>
<dbReference type="GO" id="GO:0000278">
    <property type="term" value="P:mitotic cell cycle"/>
    <property type="evidence" value="ECO:0007669"/>
    <property type="project" value="TreeGrafter"/>
</dbReference>
<protein>
    <recommendedName>
        <fullName evidence="1">non-specific serine/threonine protein kinase</fullName>
        <ecNumber evidence="1">2.7.11.1</ecNumber>
    </recommendedName>
</protein>
<evidence type="ECO:0000256" key="6">
    <source>
        <dbReference type="ARBA" id="ARBA00022840"/>
    </source>
</evidence>
<organism evidence="10">
    <name type="scientific">Trichuris suis</name>
    <name type="common">pig whipworm</name>
    <dbReference type="NCBI Taxonomy" id="68888"/>
    <lineage>
        <taxon>Eukaryota</taxon>
        <taxon>Metazoa</taxon>
        <taxon>Ecdysozoa</taxon>
        <taxon>Nematoda</taxon>
        <taxon>Enoplea</taxon>
        <taxon>Dorylaimia</taxon>
        <taxon>Trichinellida</taxon>
        <taxon>Trichuridae</taxon>
        <taxon>Trichuris</taxon>
    </lineage>
</organism>
<name>A0A085N0V9_9BILA</name>
<dbReference type="EC" id="2.7.11.1" evidence="1"/>
<evidence type="ECO:0000256" key="7">
    <source>
        <dbReference type="ARBA" id="ARBA00047899"/>
    </source>
</evidence>